<dbReference type="AlphaFoldDB" id="A0A0F9SCK6"/>
<sequence>MTTSEYKVGKVVRVEWDQETGSVRVLLEILDPVFKSRILHSKDLQDILTIKGKDVIVVASRSDKDASI</sequence>
<dbReference type="EMBL" id="LAZR01002088">
    <property type="protein sequence ID" value="KKN34736.1"/>
    <property type="molecule type" value="Genomic_DNA"/>
</dbReference>
<evidence type="ECO:0000313" key="1">
    <source>
        <dbReference type="EMBL" id="KKN34736.1"/>
    </source>
</evidence>
<organism evidence="1">
    <name type="scientific">marine sediment metagenome</name>
    <dbReference type="NCBI Taxonomy" id="412755"/>
    <lineage>
        <taxon>unclassified sequences</taxon>
        <taxon>metagenomes</taxon>
        <taxon>ecological metagenomes</taxon>
    </lineage>
</organism>
<protein>
    <submittedName>
        <fullName evidence="1">Uncharacterized protein</fullName>
    </submittedName>
</protein>
<name>A0A0F9SCK6_9ZZZZ</name>
<accession>A0A0F9SCK6</accession>
<gene>
    <name evidence="1" type="ORF">LCGC14_0790800</name>
</gene>
<proteinExistence type="predicted"/>
<comment type="caution">
    <text evidence="1">The sequence shown here is derived from an EMBL/GenBank/DDBJ whole genome shotgun (WGS) entry which is preliminary data.</text>
</comment>
<reference evidence="1" key="1">
    <citation type="journal article" date="2015" name="Nature">
        <title>Complex archaea that bridge the gap between prokaryotes and eukaryotes.</title>
        <authorList>
            <person name="Spang A."/>
            <person name="Saw J.H."/>
            <person name="Jorgensen S.L."/>
            <person name="Zaremba-Niedzwiedzka K."/>
            <person name="Martijn J."/>
            <person name="Lind A.E."/>
            <person name="van Eijk R."/>
            <person name="Schleper C."/>
            <person name="Guy L."/>
            <person name="Ettema T.J."/>
        </authorList>
    </citation>
    <scope>NUCLEOTIDE SEQUENCE</scope>
</reference>